<evidence type="ECO:0000256" key="3">
    <source>
        <dbReference type="ARBA" id="ARBA00022837"/>
    </source>
</evidence>
<keyword evidence="2" id="KW-0677">Repeat</keyword>
<keyword evidence="1" id="KW-0479">Metal-binding</keyword>
<dbReference type="EMBL" id="VSWD01000007">
    <property type="protein sequence ID" value="KAK3098665.1"/>
    <property type="molecule type" value="Genomic_DNA"/>
</dbReference>
<feature type="domain" description="EF-hand" evidence="4">
    <location>
        <begin position="92"/>
        <end position="127"/>
    </location>
</feature>
<evidence type="ECO:0000256" key="2">
    <source>
        <dbReference type="ARBA" id="ARBA00022737"/>
    </source>
</evidence>
<dbReference type="SMART" id="SM00054">
    <property type="entry name" value="EFh"/>
    <property type="match status" value="4"/>
</dbReference>
<dbReference type="Proteomes" id="UP001186944">
    <property type="component" value="Unassembled WGS sequence"/>
</dbReference>
<reference evidence="5" key="1">
    <citation type="submission" date="2019-08" db="EMBL/GenBank/DDBJ databases">
        <title>The improved chromosome-level genome for the pearl oyster Pinctada fucata martensii using PacBio sequencing and Hi-C.</title>
        <authorList>
            <person name="Zheng Z."/>
        </authorList>
    </citation>
    <scope>NUCLEOTIDE SEQUENCE</scope>
    <source>
        <strain evidence="5">ZZ-2019</strain>
        <tissue evidence="5">Adductor muscle</tissue>
    </source>
</reference>
<dbReference type="InterPro" id="IPR011992">
    <property type="entry name" value="EF-hand-dom_pair"/>
</dbReference>
<organism evidence="5 6">
    <name type="scientific">Pinctada imbricata</name>
    <name type="common">Atlantic pearl-oyster</name>
    <name type="synonym">Pinctada martensii</name>
    <dbReference type="NCBI Taxonomy" id="66713"/>
    <lineage>
        <taxon>Eukaryota</taxon>
        <taxon>Metazoa</taxon>
        <taxon>Spiralia</taxon>
        <taxon>Lophotrochozoa</taxon>
        <taxon>Mollusca</taxon>
        <taxon>Bivalvia</taxon>
        <taxon>Autobranchia</taxon>
        <taxon>Pteriomorphia</taxon>
        <taxon>Pterioida</taxon>
        <taxon>Pterioidea</taxon>
        <taxon>Pteriidae</taxon>
        <taxon>Pinctada</taxon>
    </lineage>
</organism>
<comment type="caution">
    <text evidence="5">The sequence shown here is derived from an EMBL/GenBank/DDBJ whole genome shotgun (WGS) entry which is preliminary data.</text>
</comment>
<dbReference type="Pfam" id="PF13499">
    <property type="entry name" value="EF-hand_7"/>
    <property type="match status" value="2"/>
</dbReference>
<keyword evidence="6" id="KW-1185">Reference proteome</keyword>
<proteinExistence type="predicted"/>
<dbReference type="CDD" id="cd00051">
    <property type="entry name" value="EFh"/>
    <property type="match status" value="1"/>
</dbReference>
<evidence type="ECO:0000259" key="4">
    <source>
        <dbReference type="PROSITE" id="PS50222"/>
    </source>
</evidence>
<dbReference type="PROSITE" id="PS50222">
    <property type="entry name" value="EF_HAND_2"/>
    <property type="match status" value="4"/>
</dbReference>
<keyword evidence="3" id="KW-0106">Calcium</keyword>
<name>A0AA88YB87_PINIB</name>
<feature type="domain" description="EF-hand" evidence="4">
    <location>
        <begin position="49"/>
        <end position="82"/>
    </location>
</feature>
<evidence type="ECO:0000313" key="5">
    <source>
        <dbReference type="EMBL" id="KAK3098665.1"/>
    </source>
</evidence>
<evidence type="ECO:0000313" key="6">
    <source>
        <dbReference type="Proteomes" id="UP001186944"/>
    </source>
</evidence>
<dbReference type="GO" id="GO:0005509">
    <property type="term" value="F:calcium ion binding"/>
    <property type="evidence" value="ECO:0007669"/>
    <property type="project" value="InterPro"/>
</dbReference>
<feature type="domain" description="EF-hand" evidence="4">
    <location>
        <begin position="129"/>
        <end position="161"/>
    </location>
</feature>
<gene>
    <name evidence="5" type="ORF">FSP39_021751</name>
</gene>
<sequence length="163" mass="18900">MAKPKSFFNPNAPDIVLRSLYMKYDIDGNGKLDRNELTSLLKDDLGLTDSQVEAYYLLLDKDGDAKISFDELVSWLKSGERFKNIQDKTRYHRLQKAVKMFKKYDTDGSHSLDREEFKKLFCDCGGKAKKLDAAFASMDEDGNGKIAFQEFLKWLNWIPMEEF</sequence>
<dbReference type="InterPro" id="IPR018247">
    <property type="entry name" value="EF_Hand_1_Ca_BS"/>
</dbReference>
<dbReference type="InterPro" id="IPR002048">
    <property type="entry name" value="EF_hand_dom"/>
</dbReference>
<dbReference type="PROSITE" id="PS00018">
    <property type="entry name" value="EF_HAND_1"/>
    <property type="match status" value="3"/>
</dbReference>
<protein>
    <recommendedName>
        <fullName evidence="4">EF-hand domain-containing protein</fullName>
    </recommendedName>
</protein>
<dbReference type="SUPFAM" id="SSF47473">
    <property type="entry name" value="EF-hand"/>
    <property type="match status" value="1"/>
</dbReference>
<feature type="domain" description="EF-hand" evidence="4">
    <location>
        <begin position="12"/>
        <end position="47"/>
    </location>
</feature>
<evidence type="ECO:0000256" key="1">
    <source>
        <dbReference type="ARBA" id="ARBA00022723"/>
    </source>
</evidence>
<accession>A0AA88YB87</accession>
<dbReference type="PANTHER" id="PTHR45942">
    <property type="entry name" value="PROTEIN PHOSPATASE 3 REGULATORY SUBUNIT B ALPHA ISOFORM TYPE 1"/>
    <property type="match status" value="1"/>
</dbReference>
<dbReference type="Gene3D" id="1.10.238.10">
    <property type="entry name" value="EF-hand"/>
    <property type="match status" value="2"/>
</dbReference>
<dbReference type="AlphaFoldDB" id="A0AA88YB87"/>